<dbReference type="RefSeq" id="WP_006968475.1">
    <property type="nucleotide sequence ID" value="NZ_APJX01000014.1"/>
</dbReference>
<comment type="caution">
    <text evidence="1">The sequence shown here is derived from an EMBL/GenBank/DDBJ whole genome shotgun (WGS) entry which is preliminary data.</text>
</comment>
<proteinExistence type="predicted"/>
<dbReference type="AlphaFoldDB" id="S0FR58"/>
<accession>S0FR58</accession>
<keyword evidence="2" id="KW-1185">Reference proteome</keyword>
<evidence type="ECO:0000313" key="1">
    <source>
        <dbReference type="EMBL" id="EMS77578.1"/>
    </source>
</evidence>
<organism evidence="1 2">
    <name type="scientific">Desulfotignum phosphitoxidans DSM 13687</name>
    <dbReference type="NCBI Taxonomy" id="1286635"/>
    <lineage>
        <taxon>Bacteria</taxon>
        <taxon>Pseudomonadati</taxon>
        <taxon>Thermodesulfobacteriota</taxon>
        <taxon>Desulfobacteria</taxon>
        <taxon>Desulfobacterales</taxon>
        <taxon>Desulfobacteraceae</taxon>
        <taxon>Desulfotignum</taxon>
    </lineage>
</organism>
<dbReference type="Proteomes" id="UP000014216">
    <property type="component" value="Unassembled WGS sequence"/>
</dbReference>
<dbReference type="EMBL" id="APJX01000014">
    <property type="protein sequence ID" value="EMS77578.1"/>
    <property type="molecule type" value="Genomic_DNA"/>
</dbReference>
<gene>
    <name evidence="1" type="ORF">Dpo_14c00620</name>
</gene>
<evidence type="ECO:0000313" key="2">
    <source>
        <dbReference type="Proteomes" id="UP000014216"/>
    </source>
</evidence>
<name>S0FR58_9BACT</name>
<reference evidence="1 2" key="1">
    <citation type="journal article" date="2013" name="Genome Announc.">
        <title>Draft Genome Sequence of Desulfotignum phosphitoxidans DSM 13687 Strain FiPS-3.</title>
        <authorList>
            <person name="Poehlein A."/>
            <person name="Daniel R."/>
            <person name="Simeonova D.D."/>
        </authorList>
    </citation>
    <scope>NUCLEOTIDE SEQUENCE [LARGE SCALE GENOMIC DNA]</scope>
    <source>
        <strain evidence="1 2">DSM 13687</strain>
    </source>
</reference>
<sequence>MFNEEKTVEQMVLDTLCGSVTSNIVAKKFACYGGAYNKIQGVLFYGI</sequence>
<protein>
    <submittedName>
        <fullName evidence="1">Uncharacterized protein</fullName>
    </submittedName>
</protein>